<dbReference type="SMART" id="SM00773">
    <property type="entry name" value="WGR"/>
    <property type="match status" value="1"/>
</dbReference>
<organism evidence="2 3">
    <name type="scientific">Halovulum marinum</name>
    <dbReference type="NCBI Taxonomy" id="2662447"/>
    <lineage>
        <taxon>Bacteria</taxon>
        <taxon>Pseudomonadati</taxon>
        <taxon>Pseudomonadota</taxon>
        <taxon>Alphaproteobacteria</taxon>
        <taxon>Rhodobacterales</taxon>
        <taxon>Paracoccaceae</taxon>
        <taxon>Halovulum</taxon>
    </lineage>
</organism>
<dbReference type="Gene3D" id="2.20.140.10">
    <property type="entry name" value="WGR domain"/>
    <property type="match status" value="1"/>
</dbReference>
<evidence type="ECO:0000259" key="1">
    <source>
        <dbReference type="PROSITE" id="PS51977"/>
    </source>
</evidence>
<comment type="caution">
    <text evidence="2">The sequence shown here is derived from an EMBL/GenBank/DDBJ whole genome shotgun (WGS) entry which is preliminary data.</text>
</comment>
<evidence type="ECO:0000313" key="2">
    <source>
        <dbReference type="EMBL" id="MSU90867.1"/>
    </source>
</evidence>
<sequence>MDIYLEKVDPESDCFRYYSIRTTSDLFEDGAVMVQWGRIGRRGRVAIRGSGSVARCEELGRKILSLRLKHGYRLRRK</sequence>
<dbReference type="PROSITE" id="PS51977">
    <property type="entry name" value="WGR"/>
    <property type="match status" value="1"/>
</dbReference>
<keyword evidence="3" id="KW-1185">Reference proteome</keyword>
<evidence type="ECO:0000313" key="3">
    <source>
        <dbReference type="Proteomes" id="UP000474957"/>
    </source>
</evidence>
<dbReference type="AlphaFoldDB" id="A0A6L5Z2W5"/>
<dbReference type="Pfam" id="PF05406">
    <property type="entry name" value="WGR"/>
    <property type="match status" value="1"/>
</dbReference>
<reference evidence="2 3" key="1">
    <citation type="submission" date="2019-10" db="EMBL/GenBank/DDBJ databases">
        <title>Cognatihalovulum marinum gen. nov. sp. nov., a new member of the family Rhodobacteraceae isolated from deep seawater of the Northwest Indian Ocean.</title>
        <authorList>
            <person name="Ruan C."/>
            <person name="Wang J."/>
            <person name="Zheng X."/>
            <person name="Song L."/>
            <person name="Zhu Y."/>
            <person name="Huang Y."/>
            <person name="Lu Z."/>
            <person name="Du W."/>
            <person name="Huang L."/>
            <person name="Dai X."/>
        </authorList>
    </citation>
    <scope>NUCLEOTIDE SEQUENCE [LARGE SCALE GENOMIC DNA]</scope>
    <source>
        <strain evidence="2 3">2CG4</strain>
    </source>
</reference>
<protein>
    <submittedName>
        <fullName evidence="2">WGR domain-containing protein</fullName>
    </submittedName>
</protein>
<name>A0A6L5Z2W5_9RHOB</name>
<dbReference type="InterPro" id="IPR049809">
    <property type="entry name" value="YehF/YfeS-like_WGR"/>
</dbReference>
<dbReference type="InterPro" id="IPR008893">
    <property type="entry name" value="WGR_domain"/>
</dbReference>
<dbReference type="InterPro" id="IPR036930">
    <property type="entry name" value="WGR_dom_sf"/>
</dbReference>
<dbReference type="RefSeq" id="WP_154447449.1">
    <property type="nucleotide sequence ID" value="NZ_WIND01000013.1"/>
</dbReference>
<dbReference type="CDD" id="cd07996">
    <property type="entry name" value="WGR_MMR_like"/>
    <property type="match status" value="1"/>
</dbReference>
<feature type="domain" description="WGR" evidence="1">
    <location>
        <begin position="1"/>
        <end position="77"/>
    </location>
</feature>
<dbReference type="EMBL" id="WIND01000013">
    <property type="protein sequence ID" value="MSU90867.1"/>
    <property type="molecule type" value="Genomic_DNA"/>
</dbReference>
<accession>A0A6L5Z2W5</accession>
<dbReference type="SUPFAM" id="SSF142921">
    <property type="entry name" value="WGR domain-like"/>
    <property type="match status" value="1"/>
</dbReference>
<dbReference type="Proteomes" id="UP000474957">
    <property type="component" value="Unassembled WGS sequence"/>
</dbReference>
<proteinExistence type="predicted"/>
<gene>
    <name evidence="2" type="ORF">GE300_14785</name>
</gene>